<reference evidence="1" key="3">
    <citation type="submission" date="2025-09" db="UniProtKB">
        <authorList>
            <consortium name="Ensembl"/>
        </authorList>
    </citation>
    <scope>IDENTIFICATION</scope>
</reference>
<reference evidence="1" key="1">
    <citation type="submission" date="2020-11" db="EMBL/GenBank/DDBJ databases">
        <authorList>
            <person name="Davenport K.M."/>
            <person name="Bickhart D.M."/>
            <person name="Smith T.P.L."/>
            <person name="Murdoch B.M."/>
            <person name="Rosen B.D."/>
        </authorList>
    </citation>
    <scope>NUCLEOTIDE SEQUENCE [LARGE SCALE GENOMIC DNA]</scope>
    <source>
        <strain evidence="1">OAR_USU_Benz2616</strain>
    </source>
</reference>
<name>A0AC11DD76_SHEEP</name>
<reference evidence="1" key="2">
    <citation type="submission" date="2025-08" db="UniProtKB">
        <authorList>
            <consortium name="Ensembl"/>
        </authorList>
    </citation>
    <scope>IDENTIFICATION</scope>
</reference>
<protein>
    <submittedName>
        <fullName evidence="1">Uncharacterized protein</fullName>
    </submittedName>
</protein>
<accession>A0AC11DD76</accession>
<dbReference type="Ensembl" id="ENSOART00020077510.1">
    <property type="protein sequence ID" value="ENSOARP00020041355.1"/>
    <property type="gene ID" value="ENSOARG00020032833.1"/>
</dbReference>
<sequence length="122" mass="14082">MLKSLQRASLKRTPHGRRKVLEKRSRSPRRSGRRAKRRRRRLPGLLRSWMNVSRRWLPSRRPRIPLAVCPRAPLCWMNLSASTPTRIRSLWPCCTFEITLIKMAGPCGTLSIASLKSSPKPS</sequence>
<organism evidence="1">
    <name type="scientific">Ovis aries</name>
    <name type="common">Sheep</name>
    <dbReference type="NCBI Taxonomy" id="9940"/>
    <lineage>
        <taxon>Eukaryota</taxon>
        <taxon>Metazoa</taxon>
        <taxon>Chordata</taxon>
        <taxon>Craniata</taxon>
        <taxon>Vertebrata</taxon>
        <taxon>Euteleostomi</taxon>
        <taxon>Mammalia</taxon>
        <taxon>Eutheria</taxon>
        <taxon>Laurasiatheria</taxon>
        <taxon>Artiodactyla</taxon>
        <taxon>Ruminantia</taxon>
        <taxon>Pecora</taxon>
        <taxon>Bovidae</taxon>
        <taxon>Caprinae</taxon>
        <taxon>Ovis</taxon>
    </lineage>
</organism>
<proteinExistence type="predicted"/>
<evidence type="ECO:0000313" key="1">
    <source>
        <dbReference type="Ensembl" id="ENSOARP00020041355.1"/>
    </source>
</evidence>